<dbReference type="GeneTree" id="ENSGT00940000159021"/>
<dbReference type="SUPFAM" id="SSF81383">
    <property type="entry name" value="F-box domain"/>
    <property type="match status" value="1"/>
</dbReference>
<dbReference type="InParanoid" id="H2YAF5"/>
<dbReference type="STRING" id="51511.ENSCSAVP00000002303"/>
<dbReference type="eggNOG" id="KOG0274">
    <property type="taxonomic scope" value="Eukaryota"/>
</dbReference>
<reference evidence="3" key="2">
    <citation type="submission" date="2025-08" db="UniProtKB">
        <authorList>
            <consortium name="Ensembl"/>
        </authorList>
    </citation>
    <scope>IDENTIFICATION</scope>
</reference>
<dbReference type="InterPro" id="IPR001810">
    <property type="entry name" value="F-box_dom"/>
</dbReference>
<feature type="compositionally biased region" description="Pro residues" evidence="1">
    <location>
        <begin position="189"/>
        <end position="200"/>
    </location>
</feature>
<feature type="compositionally biased region" description="Low complexity" evidence="1">
    <location>
        <begin position="164"/>
        <end position="183"/>
    </location>
</feature>
<protein>
    <recommendedName>
        <fullName evidence="2">F-box domain-containing protein</fullName>
    </recommendedName>
</protein>
<dbReference type="Pfam" id="PF12937">
    <property type="entry name" value="F-box-like"/>
    <property type="match status" value="1"/>
</dbReference>
<feature type="domain" description="F-box" evidence="2">
    <location>
        <begin position="69"/>
        <end position="111"/>
    </location>
</feature>
<proteinExistence type="predicted"/>
<name>H2YAF5_CIOSA</name>
<dbReference type="Gene3D" id="1.20.1280.50">
    <property type="match status" value="1"/>
</dbReference>
<feature type="compositionally biased region" description="Pro residues" evidence="1">
    <location>
        <begin position="282"/>
        <end position="291"/>
    </location>
</feature>
<dbReference type="InterPro" id="IPR036047">
    <property type="entry name" value="F-box-like_dom_sf"/>
</dbReference>
<dbReference type="PANTHER" id="PTHR46857:SF2">
    <property type="entry name" value="F-BOX ONLY PROTEIN 16"/>
    <property type="match status" value="1"/>
</dbReference>
<dbReference type="AlphaFoldDB" id="H2YAF5"/>
<dbReference type="HOGENOM" id="CLU_065593_0_0_1"/>
<dbReference type="PANTHER" id="PTHR46857">
    <property type="entry name" value="EPITHELIAL CELL-TRANSFORMING SEQUENCE 2 ONCOGENE-LIKE"/>
    <property type="match status" value="1"/>
</dbReference>
<dbReference type="CDD" id="cd22172">
    <property type="entry name" value="F-box_FBXO16"/>
    <property type="match status" value="1"/>
</dbReference>
<dbReference type="InterPro" id="IPR052805">
    <property type="entry name" value="GEF_Ubiquitin-Prot_Reg"/>
</dbReference>
<feature type="region of interest" description="Disordered" evidence="1">
    <location>
        <begin position="164"/>
        <end position="353"/>
    </location>
</feature>
<sequence length="353" mass="40448">MTHQQANTQVFEERKELIRKWFEKWNETQKQSVVNEILHNLSTKHQLQISETLKGKFPQEEFDFTRVFPRVLTLYLFSFLDPRTLCRCAQVSWYWNYLTELDSLWRPKCLRFGWYPTYQPAPFEEKIWKRFYVKTVHQLHYVKPKVESPKVDVDVDDEVMRTSRSNISIRSSSSMGLRRGPSRASSKHPLPPPKWEPPPWKGSDPRPTDTLRYNYLDNSSKKKKSSGPSGSRPTSRHGKRPTSSRLSSGGLNVSSDTGVIDPHPQSPPVTHTKPPAEVTTPPTNPENPPFTPNLARLSLDAGVRPASPHKVASNKIRSETRKDKENTCPLDPPPNTKLEGKGWSVVDTPEEDS</sequence>
<feature type="compositionally biased region" description="Polar residues" evidence="1">
    <location>
        <begin position="243"/>
        <end position="257"/>
    </location>
</feature>
<reference evidence="3" key="3">
    <citation type="submission" date="2025-09" db="UniProtKB">
        <authorList>
            <consortium name="Ensembl"/>
        </authorList>
    </citation>
    <scope>IDENTIFICATION</scope>
</reference>
<evidence type="ECO:0000313" key="3">
    <source>
        <dbReference type="Ensembl" id="ENSCSAVP00000002303.1"/>
    </source>
</evidence>
<evidence type="ECO:0000256" key="1">
    <source>
        <dbReference type="SAM" id="MobiDB-lite"/>
    </source>
</evidence>
<evidence type="ECO:0000313" key="4">
    <source>
        <dbReference type="Proteomes" id="UP000007875"/>
    </source>
</evidence>
<accession>H2YAF5</accession>
<feature type="compositionally biased region" description="Basic and acidic residues" evidence="1">
    <location>
        <begin position="316"/>
        <end position="326"/>
    </location>
</feature>
<keyword evidence="4" id="KW-1185">Reference proteome</keyword>
<dbReference type="Ensembl" id="ENSCSAVT00000002341.1">
    <property type="protein sequence ID" value="ENSCSAVP00000002303.1"/>
    <property type="gene ID" value="ENSCSAVG00000001347.1"/>
</dbReference>
<evidence type="ECO:0000259" key="2">
    <source>
        <dbReference type="Pfam" id="PF12937"/>
    </source>
</evidence>
<organism evidence="3 4">
    <name type="scientific">Ciona savignyi</name>
    <name type="common">Pacific transparent sea squirt</name>
    <dbReference type="NCBI Taxonomy" id="51511"/>
    <lineage>
        <taxon>Eukaryota</taxon>
        <taxon>Metazoa</taxon>
        <taxon>Chordata</taxon>
        <taxon>Tunicata</taxon>
        <taxon>Ascidiacea</taxon>
        <taxon>Phlebobranchia</taxon>
        <taxon>Cionidae</taxon>
        <taxon>Ciona</taxon>
    </lineage>
</organism>
<dbReference type="Proteomes" id="UP000007875">
    <property type="component" value="Unassembled WGS sequence"/>
</dbReference>
<reference evidence="4" key="1">
    <citation type="submission" date="2003-08" db="EMBL/GenBank/DDBJ databases">
        <authorList>
            <person name="Birren B."/>
            <person name="Nusbaum C."/>
            <person name="Abebe A."/>
            <person name="Abouelleil A."/>
            <person name="Adekoya E."/>
            <person name="Ait-zahra M."/>
            <person name="Allen N."/>
            <person name="Allen T."/>
            <person name="An P."/>
            <person name="Anderson M."/>
            <person name="Anderson S."/>
            <person name="Arachchi H."/>
            <person name="Armbruster J."/>
            <person name="Bachantsang P."/>
            <person name="Baldwin J."/>
            <person name="Barry A."/>
            <person name="Bayul T."/>
            <person name="Blitshsteyn B."/>
            <person name="Bloom T."/>
            <person name="Blye J."/>
            <person name="Boguslavskiy L."/>
            <person name="Borowsky M."/>
            <person name="Boukhgalter B."/>
            <person name="Brunache A."/>
            <person name="Butler J."/>
            <person name="Calixte N."/>
            <person name="Calvo S."/>
            <person name="Camarata J."/>
            <person name="Campo K."/>
            <person name="Chang J."/>
            <person name="Cheshatsang Y."/>
            <person name="Citroen M."/>
            <person name="Collymore A."/>
            <person name="Considine T."/>
            <person name="Cook A."/>
            <person name="Cooke P."/>
            <person name="Corum B."/>
            <person name="Cuomo C."/>
            <person name="David R."/>
            <person name="Dawoe T."/>
            <person name="Degray S."/>
            <person name="Dodge S."/>
            <person name="Dooley K."/>
            <person name="Dorje P."/>
            <person name="Dorjee K."/>
            <person name="Dorris L."/>
            <person name="Duffey N."/>
            <person name="Dupes A."/>
            <person name="Elkins T."/>
            <person name="Engels R."/>
            <person name="Erickson J."/>
            <person name="Farina A."/>
            <person name="Faro S."/>
            <person name="Ferreira P."/>
            <person name="Fischer H."/>
            <person name="Fitzgerald M."/>
            <person name="Foley K."/>
            <person name="Gage D."/>
            <person name="Galagan J."/>
            <person name="Gearin G."/>
            <person name="Gnerre S."/>
            <person name="Gnirke A."/>
            <person name="Goyette A."/>
            <person name="Graham J."/>
            <person name="Grandbois E."/>
            <person name="Gyaltsen K."/>
            <person name="Hafez N."/>
            <person name="Hagopian D."/>
            <person name="Hagos B."/>
            <person name="Hall J."/>
            <person name="Hatcher B."/>
            <person name="Heller A."/>
            <person name="Higgins H."/>
            <person name="Honan T."/>
            <person name="Horn A."/>
            <person name="Houde N."/>
            <person name="Hughes L."/>
            <person name="Hulme W."/>
            <person name="Husby E."/>
            <person name="Iliev I."/>
            <person name="Jaffe D."/>
            <person name="Jones C."/>
            <person name="Kamal M."/>
            <person name="Kamat A."/>
            <person name="Kamvysselis M."/>
            <person name="Karlsson E."/>
            <person name="Kells C."/>
            <person name="Kieu A."/>
            <person name="Kisner P."/>
            <person name="Kodira C."/>
            <person name="Kulbokas E."/>
            <person name="Labutti K."/>
            <person name="Lama D."/>
            <person name="Landers T."/>
            <person name="Leger J."/>
            <person name="Levine S."/>
            <person name="Lewis D."/>
            <person name="Lewis T."/>
            <person name="Lindblad-toh K."/>
            <person name="Liu X."/>
            <person name="Lokyitsang T."/>
            <person name="Lokyitsang Y."/>
            <person name="Lucien O."/>
            <person name="Lui A."/>
            <person name="Ma L.J."/>
            <person name="Mabbitt R."/>
            <person name="Macdonald J."/>
            <person name="Maclean C."/>
            <person name="Major J."/>
            <person name="Manning J."/>
            <person name="Marabella R."/>
            <person name="Maru K."/>
            <person name="Matthews C."/>
            <person name="Mauceli E."/>
            <person name="Mccarthy M."/>
            <person name="Mcdonough S."/>
            <person name="Mcghee T."/>
            <person name="Meldrim J."/>
            <person name="Meneus L."/>
            <person name="Mesirov J."/>
            <person name="Mihalev A."/>
            <person name="Mihova T."/>
            <person name="Mikkelsen T."/>
            <person name="Mlenga V."/>
            <person name="Moru K."/>
            <person name="Mozes J."/>
            <person name="Mulrain L."/>
            <person name="Munson G."/>
            <person name="Naylor J."/>
            <person name="Newes C."/>
            <person name="Nguyen C."/>
            <person name="Nguyen N."/>
            <person name="Nguyen T."/>
            <person name="Nicol R."/>
            <person name="Nielsen C."/>
            <person name="Nizzari M."/>
            <person name="Norbu C."/>
            <person name="Norbu N."/>
            <person name="O'donnell P."/>
            <person name="Okoawo O."/>
            <person name="O'leary S."/>
            <person name="Omotosho B."/>
            <person name="O'neill K."/>
            <person name="Osman S."/>
            <person name="Parker S."/>
            <person name="Perrin D."/>
            <person name="Phunkhang P."/>
            <person name="Piqani B."/>
            <person name="Purcell S."/>
            <person name="Rachupka T."/>
            <person name="Ramasamy U."/>
            <person name="Rameau R."/>
            <person name="Ray V."/>
            <person name="Raymond C."/>
            <person name="Retta R."/>
            <person name="Richardson S."/>
            <person name="Rise C."/>
            <person name="Rodriguez J."/>
            <person name="Rogers J."/>
            <person name="Rogov P."/>
            <person name="Rutman M."/>
            <person name="Schupbach R."/>
            <person name="Seaman C."/>
            <person name="Settipalli S."/>
            <person name="Sharpe T."/>
            <person name="Sheridan J."/>
            <person name="Sherpa N."/>
            <person name="Shi J."/>
            <person name="Smirnov S."/>
            <person name="Smith C."/>
            <person name="Sougnez C."/>
            <person name="Spencer B."/>
            <person name="Stalker J."/>
            <person name="Stange-thomann N."/>
            <person name="Stavropoulos S."/>
            <person name="Stetson K."/>
            <person name="Stone C."/>
            <person name="Stone S."/>
            <person name="Stubbs M."/>
            <person name="Talamas J."/>
            <person name="Tchuinga P."/>
            <person name="Tenzing P."/>
            <person name="Tesfaye S."/>
            <person name="Theodore J."/>
            <person name="Thoulutsang Y."/>
            <person name="Topham K."/>
            <person name="Towey S."/>
            <person name="Tsamla T."/>
            <person name="Tsomo N."/>
            <person name="Vallee D."/>
            <person name="Vassiliev H."/>
            <person name="Venkataraman V."/>
            <person name="Vinson J."/>
            <person name="Vo A."/>
            <person name="Wade C."/>
            <person name="Wang S."/>
            <person name="Wangchuk T."/>
            <person name="Wangdi T."/>
            <person name="Whittaker C."/>
            <person name="Wilkinson J."/>
            <person name="Wu Y."/>
            <person name="Wyman D."/>
            <person name="Yadav S."/>
            <person name="Yang S."/>
            <person name="Yang X."/>
            <person name="Yeager S."/>
            <person name="Yee E."/>
            <person name="Young G."/>
            <person name="Zainoun J."/>
            <person name="Zembeck L."/>
            <person name="Zimmer A."/>
            <person name="Zody M."/>
            <person name="Lander E."/>
        </authorList>
    </citation>
    <scope>NUCLEOTIDE SEQUENCE [LARGE SCALE GENOMIC DNA]</scope>
</reference>